<evidence type="ECO:0000256" key="5">
    <source>
        <dbReference type="ARBA" id="ARBA00014268"/>
    </source>
</evidence>
<gene>
    <name evidence="12" type="primary">g835</name>
    <name evidence="12" type="ORF">EsDP_00000835</name>
</gene>
<dbReference type="InterPro" id="IPR036871">
    <property type="entry name" value="PX_dom_sf"/>
</dbReference>
<dbReference type="EMBL" id="BAAFGZ010000016">
    <property type="protein sequence ID" value="GAB0132397.1"/>
    <property type="molecule type" value="Genomic_DNA"/>
</dbReference>
<comment type="similarity">
    <text evidence="4">Belongs to the sorting nexin family.</text>
</comment>
<accession>A0ABQ0CGI4</accession>
<reference evidence="13" key="1">
    <citation type="submission" date="2024-06" db="EMBL/GenBank/DDBJ databases">
        <title>Draft Genome Sequences of Epichloe bromicola Strains Isolated from Elymus ciliaris.</title>
        <authorList>
            <consortium name="Epichloe bromicola genome sequencing consortium"/>
            <person name="Miura A."/>
            <person name="Imano S."/>
            <person name="Ashida A."/>
            <person name="Sato I."/>
            <person name="Chiba S."/>
            <person name="Tanaka A."/>
            <person name="Camagna M."/>
            <person name="Takemoto D."/>
        </authorList>
    </citation>
    <scope>NUCLEOTIDE SEQUENCE [LARGE SCALE GENOMIC DNA]</scope>
    <source>
        <strain evidence="13">DP</strain>
    </source>
</reference>
<keyword evidence="7" id="KW-0963">Cytoplasm</keyword>
<evidence type="ECO:0000256" key="1">
    <source>
        <dbReference type="ARBA" id="ARBA00002474"/>
    </source>
</evidence>
<comment type="caution">
    <text evidence="12">The sequence shown here is derived from an EMBL/GenBank/DDBJ whole genome shotgun (WGS) entry which is preliminary data.</text>
</comment>
<dbReference type="InterPro" id="IPR027267">
    <property type="entry name" value="AH/BAR_dom_sf"/>
</dbReference>
<dbReference type="PANTHER" id="PTHR47554">
    <property type="entry name" value="SORTING NEXIN MVP1"/>
    <property type="match status" value="1"/>
</dbReference>
<evidence type="ECO:0000259" key="11">
    <source>
        <dbReference type="PROSITE" id="PS50195"/>
    </source>
</evidence>
<keyword evidence="6" id="KW-0813">Transport</keyword>
<evidence type="ECO:0000256" key="3">
    <source>
        <dbReference type="ARBA" id="ARBA00004496"/>
    </source>
</evidence>
<protein>
    <recommendedName>
        <fullName evidence="5">Sorting nexin MVP1</fullName>
    </recommendedName>
</protein>
<feature type="region of interest" description="Disordered" evidence="10">
    <location>
        <begin position="1"/>
        <end position="68"/>
    </location>
</feature>
<keyword evidence="9" id="KW-0472">Membrane</keyword>
<evidence type="ECO:0000313" key="12">
    <source>
        <dbReference type="EMBL" id="GAB0132397.1"/>
    </source>
</evidence>
<comment type="function">
    <text evidence="1">Required for vacuolar protein sorting.</text>
</comment>
<evidence type="ECO:0000256" key="7">
    <source>
        <dbReference type="ARBA" id="ARBA00022490"/>
    </source>
</evidence>
<dbReference type="PROSITE" id="PS50195">
    <property type="entry name" value="PX"/>
    <property type="match status" value="1"/>
</dbReference>
<dbReference type="InterPro" id="IPR045734">
    <property type="entry name" value="Snx8_BAR_dom"/>
</dbReference>
<dbReference type="Proteomes" id="UP001562357">
    <property type="component" value="Unassembled WGS sequence"/>
</dbReference>
<feature type="domain" description="PX" evidence="11">
    <location>
        <begin position="390"/>
        <end position="504"/>
    </location>
</feature>
<organism evidence="12 13">
    <name type="scientific">Epichloe bromicola</name>
    <dbReference type="NCBI Taxonomy" id="79588"/>
    <lineage>
        <taxon>Eukaryota</taxon>
        <taxon>Fungi</taxon>
        <taxon>Dikarya</taxon>
        <taxon>Ascomycota</taxon>
        <taxon>Pezizomycotina</taxon>
        <taxon>Sordariomycetes</taxon>
        <taxon>Hypocreomycetidae</taxon>
        <taxon>Hypocreales</taxon>
        <taxon>Clavicipitaceae</taxon>
        <taxon>Epichloe</taxon>
    </lineage>
</organism>
<keyword evidence="8" id="KW-0653">Protein transport</keyword>
<feature type="compositionally biased region" description="Polar residues" evidence="10">
    <location>
        <begin position="374"/>
        <end position="389"/>
    </location>
</feature>
<dbReference type="Pfam" id="PF00787">
    <property type="entry name" value="PX"/>
    <property type="match status" value="1"/>
</dbReference>
<dbReference type="InterPro" id="IPR001683">
    <property type="entry name" value="PX_dom"/>
</dbReference>
<dbReference type="PANTHER" id="PTHR47554:SF1">
    <property type="entry name" value="SORTING NEXIN MVP1"/>
    <property type="match status" value="1"/>
</dbReference>
<evidence type="ECO:0000256" key="8">
    <source>
        <dbReference type="ARBA" id="ARBA00022927"/>
    </source>
</evidence>
<evidence type="ECO:0000256" key="10">
    <source>
        <dbReference type="SAM" id="MobiDB-lite"/>
    </source>
</evidence>
<feature type="compositionally biased region" description="Basic and acidic residues" evidence="10">
    <location>
        <begin position="256"/>
        <end position="265"/>
    </location>
</feature>
<dbReference type="Gene3D" id="3.30.1520.10">
    <property type="entry name" value="Phox-like domain"/>
    <property type="match status" value="1"/>
</dbReference>
<feature type="compositionally biased region" description="Polar residues" evidence="10">
    <location>
        <begin position="213"/>
        <end position="223"/>
    </location>
</feature>
<evidence type="ECO:0000256" key="6">
    <source>
        <dbReference type="ARBA" id="ARBA00022448"/>
    </source>
</evidence>
<dbReference type="CDD" id="cd07597">
    <property type="entry name" value="BAR_SNX8"/>
    <property type="match status" value="1"/>
</dbReference>
<dbReference type="Pfam" id="PF19566">
    <property type="entry name" value="Snx8_BAR_dom"/>
    <property type="match status" value="1"/>
</dbReference>
<evidence type="ECO:0000256" key="2">
    <source>
        <dbReference type="ARBA" id="ARBA00004287"/>
    </source>
</evidence>
<evidence type="ECO:0000313" key="13">
    <source>
        <dbReference type="Proteomes" id="UP001562357"/>
    </source>
</evidence>
<name>A0ABQ0CGI4_9HYPO</name>
<evidence type="ECO:0000256" key="9">
    <source>
        <dbReference type="ARBA" id="ARBA00023136"/>
    </source>
</evidence>
<feature type="compositionally biased region" description="Polar residues" evidence="10">
    <location>
        <begin position="1"/>
        <end position="20"/>
    </location>
</feature>
<dbReference type="SMART" id="SM00312">
    <property type="entry name" value="PX"/>
    <property type="match status" value="1"/>
</dbReference>
<evidence type="ECO:0000256" key="4">
    <source>
        <dbReference type="ARBA" id="ARBA00010883"/>
    </source>
</evidence>
<comment type="subcellular location">
    <subcellularLocation>
        <location evidence="3">Cytoplasm</location>
    </subcellularLocation>
    <subcellularLocation>
        <location evidence="2">Membrane</location>
        <topology evidence="2">Peripheral membrane protein</topology>
        <orientation evidence="2">Cytoplasmic side</orientation>
    </subcellularLocation>
</comment>
<feature type="region of interest" description="Disordered" evidence="10">
    <location>
        <begin position="213"/>
        <end position="389"/>
    </location>
</feature>
<dbReference type="InterPro" id="IPR028662">
    <property type="entry name" value="SNX8/Mvp1"/>
</dbReference>
<keyword evidence="13" id="KW-1185">Reference proteome</keyword>
<sequence>MSLFGTSPTEEQDAQPSTPSRRSRARGGGLFDEPLHRTSSNSLFDDGNGEEDRPASPWDLPTPRKQKDGAEMIRDLLPASDVPDSYMETFDAIAREGGSSGRVQAGGIAKLFASARLGPEAQARIMSLVAPGDGSDVSLGRNEFNVLLALVGLAQEGNIISLDGVDERRPNMPQPKLPGLTAEPVLPPVAELAAKPPQTPNDSQVYAEIQEQQVQQSLHNQQALAREARPHPEAPQPELLRPAMDDPEDDPWNSPEVHKGHDHSKINGVGTHAAVPNGGAGFHASPSTNIADQSLSQYASAAQIPSSSHGGRPDSDAIQGHGGWGFFGPPNASPGVGGAFTHDSHAPTVTQAAANPFGGGGGGIDRTAARDQPRTTTVRATSGRTGSSLEESITVTLMPGKEGMFMFQHHNYEVASQRRGSKVVRRYSDFVWLLDCLHKRCPFRVLPLLPPKRVAVNGNHLSNDGSFIEKRRRGLARFLNAIARHPILSQEQLVVMFLTVPTELSVWRKQAAISVQDEFTDKVLPPGLEDSLPPTLEDLFSRTCTGVRRSAQLYINVCNIMDRLVKRTEGVAADHARIAMSLTSLTETSAETYATDTNEIPLLNDGLTAMSKHLRTYQTLLEDESRGWDEGVLEDLKRQRDALVGVRELFERREKLDKDNIPYLERRIQTSETKLANLRSKPEGTVKPGEIEKVAESIIKDKESIVQQHNRSVFVKECIRDELVTFQSSQYHVSRWNQDWAGERVKYAEMLADNWRQLLDELEGMPLGE</sequence>
<feature type="compositionally biased region" description="Polar residues" evidence="10">
    <location>
        <begin position="285"/>
        <end position="309"/>
    </location>
</feature>
<dbReference type="SUPFAM" id="SSF64268">
    <property type="entry name" value="PX domain"/>
    <property type="match status" value="1"/>
</dbReference>
<proteinExistence type="inferred from homology"/>
<dbReference type="CDD" id="cd06866">
    <property type="entry name" value="PX_SNX8_Mvp1p_like"/>
    <property type="match status" value="1"/>
</dbReference>
<dbReference type="Gene3D" id="1.20.1270.60">
    <property type="entry name" value="Arfaptin homology (AH) domain/BAR domain"/>
    <property type="match status" value="1"/>
</dbReference>
<dbReference type="InterPro" id="IPR035704">
    <property type="entry name" value="SNX8/Mvp1_PX"/>
</dbReference>